<proteinExistence type="predicted"/>
<organism evidence="1 2">
    <name type="scientific">Parachaetomium inaequale</name>
    <dbReference type="NCBI Taxonomy" id="2588326"/>
    <lineage>
        <taxon>Eukaryota</taxon>
        <taxon>Fungi</taxon>
        <taxon>Dikarya</taxon>
        <taxon>Ascomycota</taxon>
        <taxon>Pezizomycotina</taxon>
        <taxon>Sordariomycetes</taxon>
        <taxon>Sordariomycetidae</taxon>
        <taxon>Sordariales</taxon>
        <taxon>Chaetomiaceae</taxon>
        <taxon>Parachaetomium</taxon>
    </lineage>
</organism>
<sequence length="143" mass="16710">MAADGQLMWNYDQDRYETKYHRWEWEDTAIRELKDGVLDTVSSDLLARARYKKATQVPANPPRHMERWLMEWESAVIEAKAQGVPETECSITWWDDFERVIRAPGIPSWTSFAQAFGILNSDRIDNNEISFGEKLKKKAKTEV</sequence>
<name>A0AAN6SQX3_9PEZI</name>
<protein>
    <submittedName>
        <fullName evidence="1">Uncharacterized protein</fullName>
    </submittedName>
</protein>
<dbReference type="Proteomes" id="UP001303115">
    <property type="component" value="Unassembled WGS sequence"/>
</dbReference>
<dbReference type="EMBL" id="MU854392">
    <property type="protein sequence ID" value="KAK4039784.1"/>
    <property type="molecule type" value="Genomic_DNA"/>
</dbReference>
<gene>
    <name evidence="1" type="ORF">C8A01DRAFT_36235</name>
</gene>
<accession>A0AAN6SQX3</accession>
<comment type="caution">
    <text evidence="1">The sequence shown here is derived from an EMBL/GenBank/DDBJ whole genome shotgun (WGS) entry which is preliminary data.</text>
</comment>
<keyword evidence="2" id="KW-1185">Reference proteome</keyword>
<evidence type="ECO:0000313" key="2">
    <source>
        <dbReference type="Proteomes" id="UP001303115"/>
    </source>
</evidence>
<evidence type="ECO:0000313" key="1">
    <source>
        <dbReference type="EMBL" id="KAK4039784.1"/>
    </source>
</evidence>
<reference evidence="2" key="1">
    <citation type="journal article" date="2023" name="Mol. Phylogenet. Evol.">
        <title>Genome-scale phylogeny and comparative genomics of the fungal order Sordariales.</title>
        <authorList>
            <person name="Hensen N."/>
            <person name="Bonometti L."/>
            <person name="Westerberg I."/>
            <person name="Brannstrom I.O."/>
            <person name="Guillou S."/>
            <person name="Cros-Aarteil S."/>
            <person name="Calhoun S."/>
            <person name="Haridas S."/>
            <person name="Kuo A."/>
            <person name="Mondo S."/>
            <person name="Pangilinan J."/>
            <person name="Riley R."/>
            <person name="LaButti K."/>
            <person name="Andreopoulos B."/>
            <person name="Lipzen A."/>
            <person name="Chen C."/>
            <person name="Yan M."/>
            <person name="Daum C."/>
            <person name="Ng V."/>
            <person name="Clum A."/>
            <person name="Steindorff A."/>
            <person name="Ohm R.A."/>
            <person name="Martin F."/>
            <person name="Silar P."/>
            <person name="Natvig D.O."/>
            <person name="Lalanne C."/>
            <person name="Gautier V."/>
            <person name="Ament-Velasquez S.L."/>
            <person name="Kruys A."/>
            <person name="Hutchinson M.I."/>
            <person name="Powell A.J."/>
            <person name="Barry K."/>
            <person name="Miller A.N."/>
            <person name="Grigoriev I.V."/>
            <person name="Debuchy R."/>
            <person name="Gladieux P."/>
            <person name="Hiltunen Thoren M."/>
            <person name="Johannesson H."/>
        </authorList>
    </citation>
    <scope>NUCLEOTIDE SEQUENCE [LARGE SCALE GENOMIC DNA]</scope>
    <source>
        <strain evidence="2">CBS 284.82</strain>
    </source>
</reference>
<dbReference type="AlphaFoldDB" id="A0AAN6SQX3"/>